<dbReference type="SUPFAM" id="SSF69340">
    <property type="entry name" value="C-terminal domain of adenylylcyclase associated protein"/>
    <property type="match status" value="1"/>
</dbReference>
<dbReference type="PANTHER" id="PTHR10652">
    <property type="entry name" value="ADENYLYL CYCLASE-ASSOCIATED PROTEIN"/>
    <property type="match status" value="1"/>
</dbReference>
<dbReference type="Proteomes" id="UP000008076">
    <property type="component" value="Unassembled WGS sequence"/>
</dbReference>
<dbReference type="Pfam" id="PF01213">
    <property type="entry name" value="CAP_N-CM"/>
    <property type="match status" value="1"/>
</dbReference>
<dbReference type="GO" id="GO:0006907">
    <property type="term" value="P:pinocytosis"/>
    <property type="evidence" value="ECO:0007669"/>
    <property type="project" value="EnsemblProtists"/>
</dbReference>
<dbReference type="GeneID" id="5886511"/>
<comment type="similarity">
    <text evidence="1 2">Belongs to the CAP family.</text>
</comment>
<proteinExistence type="inferred from homology"/>
<dbReference type="SUPFAM" id="SSF101278">
    <property type="entry name" value="N-terminal domain of adenylylcyclase associated protein, CAP"/>
    <property type="match status" value="1"/>
</dbReference>
<dbReference type="GO" id="GO:0030670">
    <property type="term" value="C:phagocytic vesicle membrane"/>
    <property type="evidence" value="ECO:0007669"/>
    <property type="project" value="EnsemblProtists"/>
</dbReference>
<dbReference type="InterPro" id="IPR036223">
    <property type="entry name" value="CAP_C_sf"/>
</dbReference>
<dbReference type="RefSeq" id="XP_001741318.1">
    <property type="nucleotide sequence ID" value="XM_001741266.1"/>
</dbReference>
<dbReference type="GO" id="GO:0006970">
    <property type="term" value="P:response to osmotic stress"/>
    <property type="evidence" value="ECO:0007669"/>
    <property type="project" value="EnsemblProtists"/>
</dbReference>
<keyword evidence="6" id="KW-1185">Reference proteome</keyword>
<dbReference type="Pfam" id="PF21938">
    <property type="entry name" value="CAP_N"/>
    <property type="match status" value="1"/>
</dbReference>
<dbReference type="GO" id="GO:0031143">
    <property type="term" value="C:pseudopodium"/>
    <property type="evidence" value="ECO:0007669"/>
    <property type="project" value="EnsemblProtists"/>
</dbReference>
<dbReference type="GO" id="GO:0003779">
    <property type="term" value="F:actin binding"/>
    <property type="evidence" value="ECO:0007669"/>
    <property type="project" value="InterPro"/>
</dbReference>
<dbReference type="KEGG" id="edi:EDI_202930"/>
<dbReference type="GO" id="GO:0007015">
    <property type="term" value="P:actin filament organization"/>
    <property type="evidence" value="ECO:0007669"/>
    <property type="project" value="TreeGrafter"/>
</dbReference>
<dbReference type="OMA" id="KSQQTHK"/>
<dbReference type="eggNOG" id="KOG2675">
    <property type="taxonomic scope" value="Eukaryota"/>
</dbReference>
<feature type="compositionally biased region" description="Low complexity" evidence="3">
    <location>
        <begin position="32"/>
        <end position="47"/>
    </location>
</feature>
<feature type="domain" description="C-CAP/cofactor C-like" evidence="4">
    <location>
        <begin position="313"/>
        <end position="450"/>
    </location>
</feature>
<dbReference type="GO" id="GO:0033298">
    <property type="term" value="P:contractile vacuole organization"/>
    <property type="evidence" value="ECO:0007669"/>
    <property type="project" value="EnsemblProtists"/>
</dbReference>
<dbReference type="GO" id="GO:0044354">
    <property type="term" value="C:macropinosome"/>
    <property type="evidence" value="ECO:0007669"/>
    <property type="project" value="EnsemblProtists"/>
</dbReference>
<evidence type="ECO:0000259" key="4">
    <source>
        <dbReference type="PROSITE" id="PS51329"/>
    </source>
</evidence>
<dbReference type="GO" id="GO:0019933">
    <property type="term" value="P:cAMP-mediated signaling"/>
    <property type="evidence" value="ECO:0007669"/>
    <property type="project" value="TreeGrafter"/>
</dbReference>
<feature type="region of interest" description="Disordered" evidence="3">
    <location>
        <begin position="27"/>
        <end position="50"/>
    </location>
</feature>
<dbReference type="PROSITE" id="PS01088">
    <property type="entry name" value="CAP_1"/>
    <property type="match status" value="1"/>
</dbReference>
<dbReference type="GO" id="GO:0008179">
    <property type="term" value="F:adenylate cyclase binding"/>
    <property type="evidence" value="ECO:0007669"/>
    <property type="project" value="TreeGrafter"/>
</dbReference>
<evidence type="ECO:0000313" key="6">
    <source>
        <dbReference type="Proteomes" id="UP000008076"/>
    </source>
</evidence>
<dbReference type="InterPro" id="IPR036222">
    <property type="entry name" value="CAP_N_sf"/>
</dbReference>
<gene>
    <name evidence="5" type="ORF">EDI_202930</name>
</gene>
<dbReference type="Pfam" id="PF08603">
    <property type="entry name" value="CAP_C"/>
    <property type="match status" value="1"/>
</dbReference>
<reference evidence="6" key="1">
    <citation type="submission" date="2007-12" db="EMBL/GenBank/DDBJ databases">
        <title>Annotation of Entamoeba dispar SAW760.</title>
        <authorList>
            <person name="Lorenzi H."/>
            <person name="Inman J."/>
            <person name="Schobel S."/>
            <person name="Amedeo P."/>
            <person name="Caler E."/>
        </authorList>
    </citation>
    <scope>NUCLEOTIDE SEQUENCE [LARGE SCALE GENOMIC DNA]</scope>
    <source>
        <strain evidence="6">ATCC PRA-260 / SAW760</strain>
    </source>
</reference>
<feature type="region of interest" description="Disordered" evidence="3">
    <location>
        <begin position="281"/>
        <end position="311"/>
    </location>
</feature>
<evidence type="ECO:0000256" key="3">
    <source>
        <dbReference type="SAM" id="MobiDB-lite"/>
    </source>
</evidence>
<dbReference type="GO" id="GO:0001891">
    <property type="term" value="C:phagocytic cup"/>
    <property type="evidence" value="ECO:0007669"/>
    <property type="project" value="EnsemblProtists"/>
</dbReference>
<dbReference type="InterPro" id="IPR016098">
    <property type="entry name" value="CAP/MinC_C"/>
</dbReference>
<dbReference type="GO" id="GO:0010468">
    <property type="term" value="P:regulation of gene expression"/>
    <property type="evidence" value="ECO:0007669"/>
    <property type="project" value="EnsemblProtists"/>
</dbReference>
<dbReference type="FunFam" id="1.25.40.330:FF:000001">
    <property type="entry name" value="Adenylyl cyclase-associated protein"/>
    <property type="match status" value="1"/>
</dbReference>
<dbReference type="OrthoDB" id="1601at2759"/>
<dbReference type="GO" id="GO:0098609">
    <property type="term" value="P:cell-cell adhesion"/>
    <property type="evidence" value="ECO:0007669"/>
    <property type="project" value="EnsemblProtists"/>
</dbReference>
<dbReference type="InterPro" id="IPR013912">
    <property type="entry name" value="Adenylate_cyclase-assoc_CAP_C"/>
</dbReference>
<accession>B0ETB8</accession>
<dbReference type="GO" id="GO:0005938">
    <property type="term" value="C:cell cortex"/>
    <property type="evidence" value="ECO:0007669"/>
    <property type="project" value="EnsemblProtists"/>
</dbReference>
<organism evidence="6">
    <name type="scientific">Entamoeba dispar (strain ATCC PRA-260 / SAW760)</name>
    <dbReference type="NCBI Taxonomy" id="370354"/>
    <lineage>
        <taxon>Eukaryota</taxon>
        <taxon>Amoebozoa</taxon>
        <taxon>Evosea</taxon>
        <taxon>Archamoebae</taxon>
        <taxon>Mastigamoebida</taxon>
        <taxon>Entamoebidae</taxon>
        <taxon>Entamoeba</taxon>
    </lineage>
</organism>
<dbReference type="Gene3D" id="1.25.40.330">
    <property type="entry name" value="Adenylate cyclase-associated CAP, N-terminal domain"/>
    <property type="match status" value="1"/>
</dbReference>
<dbReference type="VEuPathDB" id="AmoebaDB:EDI_202930"/>
<name>B0ETB8_ENTDS</name>
<dbReference type="EMBL" id="DS550779">
    <property type="protein sequence ID" value="EDR22278.1"/>
    <property type="molecule type" value="Genomic_DNA"/>
</dbReference>
<dbReference type="PANTHER" id="PTHR10652:SF0">
    <property type="entry name" value="ADENYLYL CYCLASE-ASSOCIATED PROTEIN"/>
    <property type="match status" value="1"/>
</dbReference>
<dbReference type="AlphaFoldDB" id="B0ETB8"/>
<dbReference type="PROSITE" id="PS51329">
    <property type="entry name" value="C_CAP_COFACTOR_C"/>
    <property type="match status" value="1"/>
</dbReference>
<evidence type="ECO:0000313" key="5">
    <source>
        <dbReference type="EMBL" id="EDR22278.1"/>
    </source>
</evidence>
<dbReference type="InterPro" id="IPR018106">
    <property type="entry name" value="CAP_CS_N"/>
</dbReference>
<evidence type="ECO:0000256" key="2">
    <source>
        <dbReference type="RuleBase" id="RU000647"/>
    </source>
</evidence>
<dbReference type="FunFam" id="2.160.20.70:FF:000019">
    <property type="entry name" value="Adenylyl cyclase-associated protein"/>
    <property type="match status" value="1"/>
</dbReference>
<sequence length="479" mass="53320">MSTEAELKTLLAQVMNRLETVTARLEKLEGKNTSNTNSCTSNSPSESGDVPKAVQAFKELIEEYLKPQVEAAQGFDEVLGKCMNEFLNVAEQVSGIIEIAAKSQKPTQEEFQKMIQPISEKMMAVGEYKDKNFKSPYINYLSAIGEAVPVFGWICVEKTPAPYVADLIPGSEFYTNKVLVATKGKEQNKYDWALNFIKFLKEMVVYIKQYHTTGLTWNPKGGIASAQTTPVVPKAEAPKEESKPVVIKQQQANPAGLFAELNKGTAISGGLKHVTADMKTKNMKPEDKVPLEPKKVTTNTSKPATAKATVQKPPKIEKNLNKWDISYHNGNKNIEIDGTFQDSIYIFKCENSAVKVNGKINCISVDGCKKLTLICDTIVSYVEVINCNSIDIRVIELTPTVNIDKSQSVNVHLSEKALDGNTTVNTSKCDAVNISFPNPEDKEDEVEYPIPEQIYTIVKENKLYPQIYFHDKSSYYFPK</sequence>
<dbReference type="SMART" id="SM00673">
    <property type="entry name" value="CARP"/>
    <property type="match status" value="2"/>
</dbReference>
<dbReference type="InterPro" id="IPR006599">
    <property type="entry name" value="CARP_motif"/>
</dbReference>
<dbReference type="Gene3D" id="2.160.20.70">
    <property type="match status" value="1"/>
</dbReference>
<protein>
    <recommendedName>
        <fullName evidence="2">Adenylyl cyclase-associated protein</fullName>
    </recommendedName>
</protein>
<evidence type="ECO:0000256" key="1">
    <source>
        <dbReference type="ARBA" id="ARBA00007659"/>
    </source>
</evidence>
<dbReference type="InterPro" id="IPR017901">
    <property type="entry name" value="C-CAP_CF_C-like"/>
</dbReference>
<dbReference type="GO" id="GO:0007163">
    <property type="term" value="P:establishment or maintenance of cell polarity"/>
    <property type="evidence" value="ECO:0007669"/>
    <property type="project" value="EnsemblProtists"/>
</dbReference>
<dbReference type="InterPro" id="IPR001837">
    <property type="entry name" value="Adenylate_cyclase-assoc_CAP"/>
</dbReference>
<dbReference type="GO" id="GO:0000281">
    <property type="term" value="P:mitotic cytokinesis"/>
    <property type="evidence" value="ECO:0007669"/>
    <property type="project" value="EnsemblProtists"/>
</dbReference>
<dbReference type="InterPro" id="IPR013992">
    <property type="entry name" value="Adenylate_cyclase-assoc_CAP_N"/>
</dbReference>
<dbReference type="GO" id="GO:0005774">
    <property type="term" value="C:vacuolar membrane"/>
    <property type="evidence" value="ECO:0007669"/>
    <property type="project" value="EnsemblProtists"/>
</dbReference>
<dbReference type="InterPro" id="IPR053950">
    <property type="entry name" value="CAP_N"/>
</dbReference>
<feature type="compositionally biased region" description="Basic and acidic residues" evidence="3">
    <location>
        <begin position="281"/>
        <end position="295"/>
    </location>
</feature>